<evidence type="ECO:0000313" key="1">
    <source>
        <dbReference type="EMBL" id="KXA91075.1"/>
    </source>
</evidence>
<dbReference type="AlphaFoldDB" id="A0A133UA77"/>
<protein>
    <submittedName>
        <fullName evidence="1">Uncharacterized protein</fullName>
    </submittedName>
</protein>
<evidence type="ECO:0000313" key="2">
    <source>
        <dbReference type="Proteomes" id="UP000070163"/>
    </source>
</evidence>
<sequence length="70" mass="7905">MTAVTLFSNCKRNNCEEIRKITSFISEVDPTILYSLLAYGPAYRLGDLPTTEREFAFRAKDAAEAEGLER</sequence>
<keyword evidence="2" id="KW-1185">Reference proteome</keyword>
<gene>
    <name evidence="1" type="ORF">AKJ57_02515</name>
</gene>
<accession>A0A133UA77</accession>
<reference evidence="1 2" key="1">
    <citation type="journal article" date="2016" name="Sci. Rep.">
        <title>Metabolic traits of an uncultured archaeal lineage -MSBL1- from brine pools of the Red Sea.</title>
        <authorList>
            <person name="Mwirichia R."/>
            <person name="Alam I."/>
            <person name="Rashid M."/>
            <person name="Vinu M."/>
            <person name="Ba-Alawi W."/>
            <person name="Anthony Kamau A."/>
            <person name="Kamanda Ngugi D."/>
            <person name="Goker M."/>
            <person name="Klenk H.P."/>
            <person name="Bajic V."/>
            <person name="Stingl U."/>
        </authorList>
    </citation>
    <scope>NUCLEOTIDE SEQUENCE [LARGE SCALE GENOMIC DNA]</scope>
    <source>
        <strain evidence="1">SCGC-AAA259A05</strain>
    </source>
</reference>
<comment type="caution">
    <text evidence="1">The sequence shown here is derived from an EMBL/GenBank/DDBJ whole genome shotgun (WGS) entry which is preliminary data.</text>
</comment>
<dbReference type="EMBL" id="LHXJ01000022">
    <property type="protein sequence ID" value="KXA91075.1"/>
    <property type="molecule type" value="Genomic_DNA"/>
</dbReference>
<organism evidence="1 2">
    <name type="scientific">candidate division MSBL1 archaeon SCGC-AAA259A05</name>
    <dbReference type="NCBI Taxonomy" id="1698259"/>
    <lineage>
        <taxon>Archaea</taxon>
        <taxon>Methanobacteriati</taxon>
        <taxon>Methanobacteriota</taxon>
        <taxon>candidate division MSBL1</taxon>
    </lineage>
</organism>
<proteinExistence type="predicted"/>
<name>A0A133UA77_9EURY</name>
<dbReference type="Proteomes" id="UP000070163">
    <property type="component" value="Unassembled WGS sequence"/>
</dbReference>